<dbReference type="WBParaSite" id="jg8088">
    <property type="protein sequence ID" value="jg8088"/>
    <property type="gene ID" value="jg8088"/>
</dbReference>
<organism evidence="1 2">
    <name type="scientific">Ditylenchus dipsaci</name>
    <dbReference type="NCBI Taxonomy" id="166011"/>
    <lineage>
        <taxon>Eukaryota</taxon>
        <taxon>Metazoa</taxon>
        <taxon>Ecdysozoa</taxon>
        <taxon>Nematoda</taxon>
        <taxon>Chromadorea</taxon>
        <taxon>Rhabditida</taxon>
        <taxon>Tylenchina</taxon>
        <taxon>Tylenchomorpha</taxon>
        <taxon>Sphaerularioidea</taxon>
        <taxon>Anguinidae</taxon>
        <taxon>Anguininae</taxon>
        <taxon>Ditylenchus</taxon>
    </lineage>
</organism>
<evidence type="ECO:0000313" key="2">
    <source>
        <dbReference type="WBParaSite" id="jg8088"/>
    </source>
</evidence>
<evidence type="ECO:0000313" key="1">
    <source>
        <dbReference type="Proteomes" id="UP000887574"/>
    </source>
</evidence>
<dbReference type="AlphaFoldDB" id="A0A915ELQ9"/>
<proteinExistence type="predicted"/>
<name>A0A915ELQ9_9BILA</name>
<protein>
    <submittedName>
        <fullName evidence="2">Uncharacterized protein</fullName>
    </submittedName>
</protein>
<accession>A0A915ELQ9</accession>
<sequence>MNKPSLVFNFIHTPTCDQCATVNFIPQRNLSRIQLKNFSSLDFLRIVSNDALWCCAKSTPGPATDQFSMPVFFLLNRLPIMRYGICPNQPRNFSLRHSFRICVRINSRARYLISFRCNSLVLCQSSSDDASWYRCQSSKNIARHSVLTCVRINSRPAT</sequence>
<keyword evidence="1" id="KW-1185">Reference proteome</keyword>
<reference evidence="2" key="1">
    <citation type="submission" date="2022-11" db="UniProtKB">
        <authorList>
            <consortium name="WormBaseParasite"/>
        </authorList>
    </citation>
    <scope>IDENTIFICATION</scope>
</reference>
<dbReference type="Proteomes" id="UP000887574">
    <property type="component" value="Unplaced"/>
</dbReference>